<dbReference type="EMBL" id="HACG01051096">
    <property type="protein sequence ID" value="CEK97967.1"/>
    <property type="molecule type" value="Transcribed_RNA"/>
</dbReference>
<name>A0A0B7BYI2_9EUPU</name>
<evidence type="ECO:0000313" key="1">
    <source>
        <dbReference type="EMBL" id="CEK97967.1"/>
    </source>
</evidence>
<proteinExistence type="predicted"/>
<feature type="non-terminal residue" evidence="1">
    <location>
        <position position="1"/>
    </location>
</feature>
<protein>
    <submittedName>
        <fullName evidence="1">Uncharacterized protein</fullName>
    </submittedName>
</protein>
<reference evidence="1" key="1">
    <citation type="submission" date="2014-12" db="EMBL/GenBank/DDBJ databases">
        <title>Insight into the proteome of Arion vulgaris.</title>
        <authorList>
            <person name="Aradska J."/>
            <person name="Bulat T."/>
            <person name="Smidak R."/>
            <person name="Sarate P."/>
            <person name="Gangsoo J."/>
            <person name="Sialana F."/>
            <person name="Bilban M."/>
            <person name="Lubec G."/>
        </authorList>
    </citation>
    <scope>NUCLEOTIDE SEQUENCE</scope>
    <source>
        <tissue evidence="1">Skin</tissue>
    </source>
</reference>
<gene>
    <name evidence="1" type="primary">ORF217405</name>
</gene>
<dbReference type="AlphaFoldDB" id="A0A0B7BYI2"/>
<sequence length="55" mass="6618">LVFLLKEDIPNRELDVDLLRYIRNNTYIPYPGPEMEDNDVVMTNFYDKLAHDLQF</sequence>
<accession>A0A0B7BYI2</accession>
<organism evidence="1">
    <name type="scientific">Arion vulgaris</name>
    <dbReference type="NCBI Taxonomy" id="1028688"/>
    <lineage>
        <taxon>Eukaryota</taxon>
        <taxon>Metazoa</taxon>
        <taxon>Spiralia</taxon>
        <taxon>Lophotrochozoa</taxon>
        <taxon>Mollusca</taxon>
        <taxon>Gastropoda</taxon>
        <taxon>Heterobranchia</taxon>
        <taxon>Euthyneura</taxon>
        <taxon>Panpulmonata</taxon>
        <taxon>Eupulmonata</taxon>
        <taxon>Stylommatophora</taxon>
        <taxon>Helicina</taxon>
        <taxon>Arionoidea</taxon>
        <taxon>Arionidae</taxon>
        <taxon>Arion</taxon>
    </lineage>
</organism>